<dbReference type="SUPFAM" id="SSF49503">
    <property type="entry name" value="Cupredoxins"/>
    <property type="match status" value="2"/>
</dbReference>
<evidence type="ECO:0000259" key="1">
    <source>
        <dbReference type="Pfam" id="PF00394"/>
    </source>
</evidence>
<dbReference type="AlphaFoldDB" id="A0A0F8WGQ2"/>
<dbReference type="CDD" id="cd13861">
    <property type="entry name" value="CuRO_1_CumA_like"/>
    <property type="match status" value="1"/>
</dbReference>
<feature type="non-terminal residue" evidence="3">
    <location>
        <position position="1"/>
    </location>
</feature>
<sequence length="319" mass="34418">AALSLPAVGLRAAMAQDDGMAELRAVKALHQLAPAEYPATEIWGYDGAAPGPEIRLGQGERLRRRLVNALDQPSTIHWHGIRIDNAMDGVPELTQEAVAPGDSFDYDFVLPDAGTYWYHAHNQSPEQVGRGLYGPLIVEESAAPELDAEHVLILDDWRLDDQAQIDPDFASGHDLSHGGRMGNFIATNAQFDLALPVQQNQRLRLRLINAANARIFPLGLKGLEGWIMAYDGMPLPAPVPVTSEMMLAPAQRIDLIVDVTAAEGDEAYLVRFDRDAAVAQVSFPVTGRGALGRRPAPGALPPNPVTALSTDDTIPVVLP</sequence>
<dbReference type="PANTHER" id="PTHR11709">
    <property type="entry name" value="MULTI-COPPER OXIDASE"/>
    <property type="match status" value="1"/>
</dbReference>
<dbReference type="GO" id="GO:0005507">
    <property type="term" value="F:copper ion binding"/>
    <property type="evidence" value="ECO:0007669"/>
    <property type="project" value="InterPro"/>
</dbReference>
<reference evidence="3" key="1">
    <citation type="journal article" date="2015" name="Nature">
        <title>Complex archaea that bridge the gap between prokaryotes and eukaryotes.</title>
        <authorList>
            <person name="Spang A."/>
            <person name="Saw J.H."/>
            <person name="Jorgensen S.L."/>
            <person name="Zaremba-Niedzwiedzka K."/>
            <person name="Martijn J."/>
            <person name="Lind A.E."/>
            <person name="van Eijk R."/>
            <person name="Schleper C."/>
            <person name="Guy L."/>
            <person name="Ettema T.J."/>
        </authorList>
    </citation>
    <scope>NUCLEOTIDE SEQUENCE</scope>
</reference>
<dbReference type="GO" id="GO:0030288">
    <property type="term" value="C:outer membrane-bounded periplasmic space"/>
    <property type="evidence" value="ECO:0007669"/>
    <property type="project" value="TreeGrafter"/>
</dbReference>
<dbReference type="InterPro" id="IPR008972">
    <property type="entry name" value="Cupredoxin"/>
</dbReference>
<dbReference type="Pfam" id="PF07732">
    <property type="entry name" value="Cu-oxidase_3"/>
    <property type="match status" value="1"/>
</dbReference>
<organism evidence="3">
    <name type="scientific">marine sediment metagenome</name>
    <dbReference type="NCBI Taxonomy" id="412755"/>
    <lineage>
        <taxon>unclassified sequences</taxon>
        <taxon>metagenomes</taxon>
        <taxon>ecological metagenomes</taxon>
    </lineage>
</organism>
<dbReference type="GO" id="GO:0016491">
    <property type="term" value="F:oxidoreductase activity"/>
    <property type="evidence" value="ECO:0007669"/>
    <property type="project" value="TreeGrafter"/>
</dbReference>
<dbReference type="Gene3D" id="2.60.40.420">
    <property type="entry name" value="Cupredoxins - blue copper proteins"/>
    <property type="match status" value="2"/>
</dbReference>
<comment type="caution">
    <text evidence="3">The sequence shown here is derived from an EMBL/GenBank/DDBJ whole genome shotgun (WGS) entry which is preliminary data.</text>
</comment>
<dbReference type="InterPro" id="IPR001117">
    <property type="entry name" value="Cu-oxidase_2nd"/>
</dbReference>
<proteinExistence type="predicted"/>
<dbReference type="InterPro" id="IPR011707">
    <property type="entry name" value="Cu-oxidase-like_N"/>
</dbReference>
<evidence type="ECO:0000259" key="2">
    <source>
        <dbReference type="Pfam" id="PF07732"/>
    </source>
</evidence>
<feature type="domain" description="Plastocyanin-like" evidence="1">
    <location>
        <begin position="151"/>
        <end position="272"/>
    </location>
</feature>
<evidence type="ECO:0008006" key="4">
    <source>
        <dbReference type="Google" id="ProtNLM"/>
    </source>
</evidence>
<dbReference type="PANTHER" id="PTHR11709:SF2">
    <property type="entry name" value="MULTICOPPER OXIDASE LPR1"/>
    <property type="match status" value="1"/>
</dbReference>
<gene>
    <name evidence="3" type="ORF">LCGC14_3071040</name>
</gene>
<dbReference type="EMBL" id="LAZR01065324">
    <property type="protein sequence ID" value="KKK55788.1"/>
    <property type="molecule type" value="Genomic_DNA"/>
</dbReference>
<feature type="domain" description="Plastocyanin-like" evidence="2">
    <location>
        <begin position="32"/>
        <end position="141"/>
    </location>
</feature>
<evidence type="ECO:0000313" key="3">
    <source>
        <dbReference type="EMBL" id="KKK55788.1"/>
    </source>
</evidence>
<name>A0A0F8WGQ2_9ZZZZ</name>
<dbReference type="InterPro" id="IPR045087">
    <property type="entry name" value="Cu-oxidase_fam"/>
</dbReference>
<protein>
    <recommendedName>
        <fullName evidence="4">Plastocyanin-like domain-containing protein</fullName>
    </recommendedName>
</protein>
<accession>A0A0F8WGQ2</accession>
<dbReference type="Pfam" id="PF00394">
    <property type="entry name" value="Cu-oxidase"/>
    <property type="match status" value="1"/>
</dbReference>